<evidence type="ECO:0000259" key="2">
    <source>
        <dbReference type="Pfam" id="PF13191"/>
    </source>
</evidence>
<dbReference type="eggNOG" id="COG3903">
    <property type="taxonomic scope" value="Bacteria"/>
</dbReference>
<dbReference type="PROSITE" id="PS50005">
    <property type="entry name" value="TPR"/>
    <property type="match status" value="1"/>
</dbReference>
<dbReference type="Pfam" id="PF13424">
    <property type="entry name" value="TPR_12"/>
    <property type="match status" value="1"/>
</dbReference>
<dbReference type="EMBL" id="DF820467">
    <property type="protein sequence ID" value="GAK58492.1"/>
    <property type="molecule type" value="Genomic_DNA"/>
</dbReference>
<feature type="repeat" description="TPR" evidence="1">
    <location>
        <begin position="728"/>
        <end position="761"/>
    </location>
</feature>
<dbReference type="Gene3D" id="3.40.50.300">
    <property type="entry name" value="P-loop containing nucleotide triphosphate hydrolases"/>
    <property type="match status" value="1"/>
</dbReference>
<keyword evidence="4" id="KW-1185">Reference proteome</keyword>
<gene>
    <name evidence="3" type="ORF">U27_05466</name>
</gene>
<organism evidence="3 4">
    <name type="scientific">Vecturithrix granuli</name>
    <dbReference type="NCBI Taxonomy" id="1499967"/>
    <lineage>
        <taxon>Bacteria</taxon>
        <taxon>Candidatus Moduliflexota</taxon>
        <taxon>Candidatus Vecturitrichia</taxon>
        <taxon>Candidatus Vecturitrichales</taxon>
        <taxon>Candidatus Vecturitrichaceae</taxon>
        <taxon>Candidatus Vecturithrix</taxon>
    </lineage>
</organism>
<reference evidence="3 4" key="1">
    <citation type="journal article" date="2015" name="PeerJ">
        <title>First genomic representation of candidate bacterial phylum KSB3 points to enhanced environmental sensing as a trigger of wastewater bulking.</title>
        <authorList>
            <person name="Sekiguchi Y."/>
            <person name="Ohashi A."/>
            <person name="Parks D.H."/>
            <person name="Yamauchi T."/>
            <person name="Tyson G.W."/>
            <person name="Hugenholtz P."/>
        </authorList>
    </citation>
    <scope>NUCLEOTIDE SEQUENCE [LARGE SCALE GENOMIC DNA]</scope>
</reference>
<dbReference type="InterPro" id="IPR019734">
    <property type="entry name" value="TPR_rpt"/>
</dbReference>
<dbReference type="PANTHER" id="PTHR47691">
    <property type="entry name" value="REGULATOR-RELATED"/>
    <property type="match status" value="1"/>
</dbReference>
<dbReference type="Proteomes" id="UP000030661">
    <property type="component" value="Unassembled WGS sequence"/>
</dbReference>
<dbReference type="STRING" id="1499967.U27_05466"/>
<dbReference type="Gene3D" id="1.25.40.10">
    <property type="entry name" value="Tetratricopeptide repeat domain"/>
    <property type="match status" value="1"/>
</dbReference>
<evidence type="ECO:0000313" key="4">
    <source>
        <dbReference type="Proteomes" id="UP000030661"/>
    </source>
</evidence>
<proteinExistence type="predicted"/>
<dbReference type="Pfam" id="PF13191">
    <property type="entry name" value="AAA_16"/>
    <property type="match status" value="1"/>
</dbReference>
<dbReference type="AlphaFoldDB" id="A0A081C1N7"/>
<sequence length="912" mass="103485">MAILDILDIIPQSLKQQVVDTLVDFVSGEAKKYVSGEIANKIRSLRSDAAFHRTFEKGLQQAVKRFIAEYEAQDEDLVAALQADRTFLANAQVQKAMLTMLRKPGTYLAEEREKLAQSFDSVLPKRKNRERVDQAVTYFLRCLVEELWHLPELLPVYSLQFQRLNAEAAQQQVALQKAQLQALTGLGEGVRTALLQLTDAIGEQKALPAGGRYALPERPKVYHNLPQPDYGRFIGREAELAQVEKILRPYPHSQHALVTIDGIGGIGKSALALEIGHRFLRQFDDLPAEERFEAIIWASAKQTILTAEGISTRRQILRTLDDIYNALAVGLQREDITRARKEDQDEVVRRALTRQRTLLLVDNLETVDDEAVLNFLRELPAPTKAIVTTRHRLDVAYPVRLTGMPWDDASQLIEQECAKKGVTLDVCSHRFSDVPPDARSHRFSDASSNAEVFTTNVVTTNGNARRLFERTGGVPLAMVWSIAQMGMGYGVETVLNRLGQPAGDIARFCFEGAVEQIKNRPAHKLLMVLSLCADSASRESLGYATGLPELDRDDGLVKLEKLSLVNKSGDRFSLLPLTKQYAAAEFEKSEKKELLREKWIEYFSKLTKEYSIEYWNWKNYSWLQNEGDNLLSIIDWTVAAEQGDIALLFTRATMFYLDRTGQWTKLFDYGEQLYSIAQSLQNKRIWAWICHLWLAYFYVERGNHERAEAVARQSLLLYQELNDVKGTCFALNDLGRVYRVRGKYETAQDIYTQSMNLAKRNDFGDGMAAAHFELGKLARDREQWENSKTHFEAVIEWCEKHEEEADLDIALLMMAIGNLGWVEFNLGHSEHGKLLMERSLSFFQGVGGGKASMTTLHWRLANIEKTFRNSEKALQHAQEAYFWAERLGMVRELEGARALLAELEQAQPAAGN</sequence>
<protein>
    <recommendedName>
        <fullName evidence="2">Orc1-like AAA ATPase domain-containing protein</fullName>
    </recommendedName>
</protein>
<dbReference type="PANTHER" id="PTHR47691:SF3">
    <property type="entry name" value="HTH-TYPE TRANSCRIPTIONAL REGULATOR RV0890C-RELATED"/>
    <property type="match status" value="1"/>
</dbReference>
<name>A0A081C1N7_VECG1</name>
<evidence type="ECO:0000313" key="3">
    <source>
        <dbReference type="EMBL" id="GAK58492.1"/>
    </source>
</evidence>
<evidence type="ECO:0000256" key="1">
    <source>
        <dbReference type="PROSITE-ProRule" id="PRU00339"/>
    </source>
</evidence>
<dbReference type="HOGENOM" id="CLU_318772_0_0_0"/>
<accession>A0A081C1N7</accession>
<dbReference type="InterPro" id="IPR041664">
    <property type="entry name" value="AAA_16"/>
</dbReference>
<feature type="domain" description="Orc1-like AAA ATPase" evidence="2">
    <location>
        <begin position="232"/>
        <end position="380"/>
    </location>
</feature>
<dbReference type="SUPFAM" id="SSF52540">
    <property type="entry name" value="P-loop containing nucleoside triphosphate hydrolases"/>
    <property type="match status" value="1"/>
</dbReference>
<keyword evidence="1" id="KW-0802">TPR repeat</keyword>
<dbReference type="InterPro" id="IPR011990">
    <property type="entry name" value="TPR-like_helical_dom_sf"/>
</dbReference>
<dbReference type="SMART" id="SM00028">
    <property type="entry name" value="TPR"/>
    <property type="match status" value="3"/>
</dbReference>
<dbReference type="InterPro" id="IPR027417">
    <property type="entry name" value="P-loop_NTPase"/>
</dbReference>
<dbReference type="SUPFAM" id="SSF48452">
    <property type="entry name" value="TPR-like"/>
    <property type="match status" value="1"/>
</dbReference>